<gene>
    <name evidence="6" type="ORF">HNQ41_000397</name>
</gene>
<dbReference type="EMBL" id="JACHHB010000001">
    <property type="protein sequence ID" value="MBB5172257.1"/>
    <property type="molecule type" value="Genomic_DNA"/>
</dbReference>
<evidence type="ECO:0000256" key="2">
    <source>
        <dbReference type="PROSITE-ProRule" id="PRU00284"/>
    </source>
</evidence>
<keyword evidence="1 2" id="KW-0807">Transducer</keyword>
<dbReference type="GO" id="GO:0016020">
    <property type="term" value="C:membrane"/>
    <property type="evidence" value="ECO:0007669"/>
    <property type="project" value="InterPro"/>
</dbReference>
<evidence type="ECO:0000256" key="4">
    <source>
        <dbReference type="SAM" id="MobiDB-lite"/>
    </source>
</evidence>
<evidence type="ECO:0000256" key="3">
    <source>
        <dbReference type="SAM" id="Coils"/>
    </source>
</evidence>
<protein>
    <submittedName>
        <fullName evidence="6">Methyl-accepting chemotaxis protein</fullName>
    </submittedName>
</protein>
<dbReference type="Pfam" id="PF00015">
    <property type="entry name" value="MCPsignal"/>
    <property type="match status" value="1"/>
</dbReference>
<feature type="compositionally biased region" description="Polar residues" evidence="4">
    <location>
        <begin position="317"/>
        <end position="336"/>
    </location>
</feature>
<dbReference type="Proteomes" id="UP000551878">
    <property type="component" value="Unassembled WGS sequence"/>
</dbReference>
<evidence type="ECO:0000313" key="6">
    <source>
        <dbReference type="EMBL" id="MBB5172257.1"/>
    </source>
</evidence>
<dbReference type="PROSITE" id="PS50111">
    <property type="entry name" value="CHEMOTAXIS_TRANSDUC_2"/>
    <property type="match status" value="1"/>
</dbReference>
<dbReference type="SMART" id="SM00283">
    <property type="entry name" value="MA"/>
    <property type="match status" value="1"/>
</dbReference>
<dbReference type="Gene3D" id="1.10.287.950">
    <property type="entry name" value="Methyl-accepting chemotaxis protein"/>
    <property type="match status" value="1"/>
</dbReference>
<name>A0A840QLL9_9BACI</name>
<feature type="coiled-coil region" evidence="3">
    <location>
        <begin position="10"/>
        <end position="44"/>
    </location>
</feature>
<dbReference type="AlphaFoldDB" id="A0A840QLL9"/>
<dbReference type="InterPro" id="IPR004089">
    <property type="entry name" value="MCPsignal_dom"/>
</dbReference>
<proteinExistence type="predicted"/>
<dbReference type="CDD" id="cd11386">
    <property type="entry name" value="MCP_signal"/>
    <property type="match status" value="1"/>
</dbReference>
<dbReference type="RefSeq" id="WP_184662726.1">
    <property type="nucleotide sequence ID" value="NZ_JACHHB010000001.1"/>
</dbReference>
<comment type="caution">
    <text evidence="6">The sequence shown here is derived from an EMBL/GenBank/DDBJ whole genome shotgun (WGS) entry which is preliminary data.</text>
</comment>
<sequence>MLFKKPTKNSATLQQENEQLKAQVRQLEQALAEKNDQVNEFMQRIADDLSHTLTQHENVNDQHDMLNELVKRIKGQFEKVSDISEQSNENASAMNNSGQSLIQSAKTMVKKSQEGQEAVKEVQDLINHIGEESKQTSDSMEQLGSRSKEIEGIVRVINDIAEQTNLLALNASIEAARAGEHGKGFAVVADEVRKLAESTAESTKSIDDLIKHIQTETERALKDTKSTLSVAENGIAKSRETSESIETALQSTEQVQNEVQNVLKYIEKQDGYSHDVSNYVQQTQEIFTEAKELIQKHIDDARIVDDQLTDGIKQLRNRSTSANTSFKNEVASTRQS</sequence>
<feature type="domain" description="Methyl-accepting transducer" evidence="5">
    <location>
        <begin position="48"/>
        <end position="284"/>
    </location>
</feature>
<dbReference type="SUPFAM" id="SSF58104">
    <property type="entry name" value="Methyl-accepting chemotaxis protein (MCP) signaling domain"/>
    <property type="match status" value="1"/>
</dbReference>
<dbReference type="GO" id="GO:0007165">
    <property type="term" value="P:signal transduction"/>
    <property type="evidence" value="ECO:0007669"/>
    <property type="project" value="UniProtKB-KW"/>
</dbReference>
<evidence type="ECO:0000259" key="5">
    <source>
        <dbReference type="PROSITE" id="PS50111"/>
    </source>
</evidence>
<accession>A0A840QLL9</accession>
<organism evidence="6 7">
    <name type="scientific">Texcoconibacillus texcoconensis</name>
    <dbReference type="NCBI Taxonomy" id="1095777"/>
    <lineage>
        <taxon>Bacteria</taxon>
        <taxon>Bacillati</taxon>
        <taxon>Bacillota</taxon>
        <taxon>Bacilli</taxon>
        <taxon>Bacillales</taxon>
        <taxon>Bacillaceae</taxon>
        <taxon>Texcoconibacillus</taxon>
    </lineage>
</organism>
<evidence type="ECO:0000313" key="7">
    <source>
        <dbReference type="Proteomes" id="UP000551878"/>
    </source>
</evidence>
<reference evidence="6 7" key="1">
    <citation type="submission" date="2020-08" db="EMBL/GenBank/DDBJ databases">
        <title>Genomic Encyclopedia of Type Strains, Phase IV (KMG-IV): sequencing the most valuable type-strain genomes for metagenomic binning, comparative biology and taxonomic classification.</title>
        <authorList>
            <person name="Goeker M."/>
        </authorList>
    </citation>
    <scope>NUCLEOTIDE SEQUENCE [LARGE SCALE GENOMIC DNA]</scope>
    <source>
        <strain evidence="6 7">DSM 24696</strain>
    </source>
</reference>
<dbReference type="PANTHER" id="PTHR32089:SF112">
    <property type="entry name" value="LYSOZYME-LIKE PROTEIN-RELATED"/>
    <property type="match status" value="1"/>
</dbReference>
<feature type="region of interest" description="Disordered" evidence="4">
    <location>
        <begin position="315"/>
        <end position="336"/>
    </location>
</feature>
<dbReference type="PANTHER" id="PTHR32089">
    <property type="entry name" value="METHYL-ACCEPTING CHEMOTAXIS PROTEIN MCPB"/>
    <property type="match status" value="1"/>
</dbReference>
<keyword evidence="3" id="KW-0175">Coiled coil</keyword>
<keyword evidence="7" id="KW-1185">Reference proteome</keyword>
<evidence type="ECO:0000256" key="1">
    <source>
        <dbReference type="ARBA" id="ARBA00023224"/>
    </source>
</evidence>